<gene>
    <name evidence="2" type="ORF">RHGRI_025194</name>
</gene>
<evidence type="ECO:0000313" key="2">
    <source>
        <dbReference type="EMBL" id="KAG5538022.1"/>
    </source>
</evidence>
<proteinExistence type="predicted"/>
<dbReference type="EMBL" id="JACTNZ010000008">
    <property type="protein sequence ID" value="KAG5538022.1"/>
    <property type="molecule type" value="Genomic_DNA"/>
</dbReference>
<reference evidence="2" key="1">
    <citation type="submission" date="2020-08" db="EMBL/GenBank/DDBJ databases">
        <title>Plant Genome Project.</title>
        <authorList>
            <person name="Zhang R.-G."/>
        </authorList>
    </citation>
    <scope>NUCLEOTIDE SEQUENCE</scope>
    <source>
        <strain evidence="2">WSP0</strain>
        <tissue evidence="2">Leaf</tissue>
    </source>
</reference>
<dbReference type="InterPro" id="IPR044552">
    <property type="entry name" value="GLIP1-5/GLL25"/>
</dbReference>
<dbReference type="InterPro" id="IPR036514">
    <property type="entry name" value="SGNH_hydro_sf"/>
</dbReference>
<accession>A0AAV6JDW5</accession>
<sequence length="94" mass="10401">MALRIVTDLFVGRKTAYARGGRKIAFQNVGPLGCTPSNRPVNSSFKVGDSACCGTGEYRSKECRGNKRTTEYKLCDNPFEYVWWDGGHTTEGTN</sequence>
<evidence type="ECO:0000313" key="3">
    <source>
        <dbReference type="Proteomes" id="UP000823749"/>
    </source>
</evidence>
<organism evidence="2 3">
    <name type="scientific">Rhododendron griersonianum</name>
    <dbReference type="NCBI Taxonomy" id="479676"/>
    <lineage>
        <taxon>Eukaryota</taxon>
        <taxon>Viridiplantae</taxon>
        <taxon>Streptophyta</taxon>
        <taxon>Embryophyta</taxon>
        <taxon>Tracheophyta</taxon>
        <taxon>Spermatophyta</taxon>
        <taxon>Magnoliopsida</taxon>
        <taxon>eudicotyledons</taxon>
        <taxon>Gunneridae</taxon>
        <taxon>Pentapetalae</taxon>
        <taxon>asterids</taxon>
        <taxon>Ericales</taxon>
        <taxon>Ericaceae</taxon>
        <taxon>Ericoideae</taxon>
        <taxon>Rhodoreae</taxon>
        <taxon>Rhododendron</taxon>
    </lineage>
</organism>
<dbReference type="PANTHER" id="PTHR45966">
    <property type="entry name" value="GDSL-LIKE LIPASE/ACYLHYDROLASE"/>
    <property type="match status" value="1"/>
</dbReference>
<evidence type="ECO:0000256" key="1">
    <source>
        <dbReference type="ARBA" id="ARBA00022729"/>
    </source>
</evidence>
<dbReference type="AlphaFoldDB" id="A0AAV6JDW5"/>
<dbReference type="Gene3D" id="3.40.50.1110">
    <property type="entry name" value="SGNH hydrolase"/>
    <property type="match status" value="1"/>
</dbReference>
<dbReference type="PANTHER" id="PTHR45966:SF12">
    <property type="entry name" value="GDSL ESTERASE_LIPASE 1-LIKE ISOFORM X2"/>
    <property type="match status" value="1"/>
</dbReference>
<dbReference type="Proteomes" id="UP000823749">
    <property type="component" value="Chromosome 8"/>
</dbReference>
<dbReference type="GO" id="GO:0016298">
    <property type="term" value="F:lipase activity"/>
    <property type="evidence" value="ECO:0007669"/>
    <property type="project" value="TreeGrafter"/>
</dbReference>
<protein>
    <submittedName>
        <fullName evidence="2">Uncharacterized protein</fullName>
    </submittedName>
</protein>
<comment type="caution">
    <text evidence="2">The sequence shown here is derived from an EMBL/GenBank/DDBJ whole genome shotgun (WGS) entry which is preliminary data.</text>
</comment>
<keyword evidence="3" id="KW-1185">Reference proteome</keyword>
<keyword evidence="1" id="KW-0732">Signal</keyword>
<name>A0AAV6JDW5_9ERIC</name>